<accession>A0A8X6QSD3</accession>
<dbReference type="AlphaFoldDB" id="A0A8X6QSD3"/>
<protein>
    <submittedName>
        <fullName evidence="2">HMG box domain-containing protein</fullName>
    </submittedName>
</protein>
<gene>
    <name evidence="2" type="primary">AVEN_134609_1</name>
    <name evidence="2" type="ORF">NPIL_697941</name>
</gene>
<reference evidence="2" key="1">
    <citation type="submission" date="2020-08" db="EMBL/GenBank/DDBJ databases">
        <title>Multicomponent nature underlies the extraordinary mechanical properties of spider dragline silk.</title>
        <authorList>
            <person name="Kono N."/>
            <person name="Nakamura H."/>
            <person name="Mori M."/>
            <person name="Yoshida Y."/>
            <person name="Ohtoshi R."/>
            <person name="Malay A.D."/>
            <person name="Moran D.A.P."/>
            <person name="Tomita M."/>
            <person name="Numata K."/>
            <person name="Arakawa K."/>
        </authorList>
    </citation>
    <scope>NUCLEOTIDE SEQUENCE</scope>
</reference>
<organism evidence="2 3">
    <name type="scientific">Nephila pilipes</name>
    <name type="common">Giant wood spider</name>
    <name type="synonym">Nephila maculata</name>
    <dbReference type="NCBI Taxonomy" id="299642"/>
    <lineage>
        <taxon>Eukaryota</taxon>
        <taxon>Metazoa</taxon>
        <taxon>Ecdysozoa</taxon>
        <taxon>Arthropoda</taxon>
        <taxon>Chelicerata</taxon>
        <taxon>Arachnida</taxon>
        <taxon>Araneae</taxon>
        <taxon>Araneomorphae</taxon>
        <taxon>Entelegynae</taxon>
        <taxon>Araneoidea</taxon>
        <taxon>Nephilidae</taxon>
        <taxon>Nephila</taxon>
    </lineage>
</organism>
<dbReference type="EMBL" id="BMAW01130173">
    <property type="protein sequence ID" value="GFU33859.1"/>
    <property type="molecule type" value="Genomic_DNA"/>
</dbReference>
<evidence type="ECO:0000313" key="3">
    <source>
        <dbReference type="Proteomes" id="UP000887013"/>
    </source>
</evidence>
<name>A0A8X6QSD3_NEPPI</name>
<evidence type="ECO:0000256" key="1">
    <source>
        <dbReference type="SAM" id="MobiDB-lite"/>
    </source>
</evidence>
<keyword evidence="3" id="KW-1185">Reference proteome</keyword>
<feature type="region of interest" description="Disordered" evidence="1">
    <location>
        <begin position="36"/>
        <end position="58"/>
    </location>
</feature>
<dbReference type="Proteomes" id="UP000887013">
    <property type="component" value="Unassembled WGS sequence"/>
</dbReference>
<comment type="caution">
    <text evidence="2">The sequence shown here is derived from an EMBL/GenBank/DDBJ whole genome shotgun (WGS) entry which is preliminary data.</text>
</comment>
<feature type="region of interest" description="Disordered" evidence="1">
    <location>
        <begin position="129"/>
        <end position="174"/>
    </location>
</feature>
<feature type="compositionally biased region" description="Basic and acidic residues" evidence="1">
    <location>
        <begin position="162"/>
        <end position="174"/>
    </location>
</feature>
<sequence>MNSLYASLCYPHPYRGWPTAGNRMSSRNVCMPQCSSPNLGPSTSRANSTYKGDSHRSSATFNNPRALFPIPSQIFPFPPRAMLHPALWNPWLLWPGAFCFPPAASNLEELQKNWMRFWQPQHPELDKLRSNPTMEGKADTISQQTSVRDSDDDGDFPPLVIDVERHSDCEQRRS</sequence>
<evidence type="ECO:0000313" key="2">
    <source>
        <dbReference type="EMBL" id="GFU33859.1"/>
    </source>
</evidence>
<proteinExistence type="predicted"/>